<feature type="signal peptide" evidence="1">
    <location>
        <begin position="1"/>
        <end position="28"/>
    </location>
</feature>
<dbReference type="SUPFAM" id="SSF47175">
    <property type="entry name" value="Cytochromes"/>
    <property type="match status" value="1"/>
</dbReference>
<dbReference type="EMBL" id="BJYZ01000056">
    <property type="protein sequence ID" value="GEO42975.1"/>
    <property type="molecule type" value="Genomic_DNA"/>
</dbReference>
<sequence>MSRSATNLSRRLAVVAFAVFLTSGMAAAHEGATGVVAQRMDVMKQMGQHMKALGAMLTGKTAFDQETAQRLAETMHQHANM</sequence>
<keyword evidence="1" id="KW-0732">Signal</keyword>
<dbReference type="InterPro" id="IPR002321">
    <property type="entry name" value="Cyt_c_II"/>
</dbReference>
<dbReference type="Pfam" id="PF01322">
    <property type="entry name" value="Cytochrom_C_2"/>
    <property type="match status" value="1"/>
</dbReference>
<dbReference type="InterPro" id="IPR010980">
    <property type="entry name" value="Cyt_c/b562"/>
</dbReference>
<keyword evidence="3" id="KW-1185">Reference proteome</keyword>
<dbReference type="Proteomes" id="UP000321523">
    <property type="component" value="Unassembled WGS sequence"/>
</dbReference>
<organism evidence="2 3">
    <name type="scientific">Skermanella aerolata</name>
    <dbReference type="NCBI Taxonomy" id="393310"/>
    <lineage>
        <taxon>Bacteria</taxon>
        <taxon>Pseudomonadati</taxon>
        <taxon>Pseudomonadota</taxon>
        <taxon>Alphaproteobacteria</taxon>
        <taxon>Rhodospirillales</taxon>
        <taxon>Azospirillaceae</taxon>
        <taxon>Skermanella</taxon>
    </lineage>
</organism>
<dbReference type="GO" id="GO:0009055">
    <property type="term" value="F:electron transfer activity"/>
    <property type="evidence" value="ECO:0007669"/>
    <property type="project" value="InterPro"/>
</dbReference>
<accession>A0A512E2N4</accession>
<dbReference type="Gene3D" id="1.20.120.10">
    <property type="entry name" value="Cytochrome c/b562"/>
    <property type="match status" value="1"/>
</dbReference>
<dbReference type="AlphaFoldDB" id="A0A512E2N4"/>
<dbReference type="GO" id="GO:0020037">
    <property type="term" value="F:heme binding"/>
    <property type="evidence" value="ECO:0007669"/>
    <property type="project" value="InterPro"/>
</dbReference>
<proteinExistence type="predicted"/>
<evidence type="ECO:0000256" key="1">
    <source>
        <dbReference type="SAM" id="SignalP"/>
    </source>
</evidence>
<comment type="caution">
    <text evidence="2">The sequence shown here is derived from an EMBL/GenBank/DDBJ whole genome shotgun (WGS) entry which is preliminary data.</text>
</comment>
<dbReference type="GO" id="GO:0005506">
    <property type="term" value="F:iron ion binding"/>
    <property type="evidence" value="ECO:0007669"/>
    <property type="project" value="InterPro"/>
</dbReference>
<evidence type="ECO:0000313" key="2">
    <source>
        <dbReference type="EMBL" id="GEO42975.1"/>
    </source>
</evidence>
<dbReference type="GO" id="GO:0022900">
    <property type="term" value="P:electron transport chain"/>
    <property type="evidence" value="ECO:0007669"/>
    <property type="project" value="InterPro"/>
</dbReference>
<feature type="chain" id="PRO_5021832830" evidence="1">
    <location>
        <begin position="29"/>
        <end position="81"/>
    </location>
</feature>
<gene>
    <name evidence="2" type="ORF">SAE02_71230</name>
</gene>
<dbReference type="PROSITE" id="PS51009">
    <property type="entry name" value="CYTCII"/>
    <property type="match status" value="1"/>
</dbReference>
<reference evidence="2 3" key="1">
    <citation type="submission" date="2019-07" db="EMBL/GenBank/DDBJ databases">
        <title>Whole genome shotgun sequence of Skermanella aerolata NBRC 106429.</title>
        <authorList>
            <person name="Hosoyama A."/>
            <person name="Uohara A."/>
            <person name="Ohji S."/>
            <person name="Ichikawa N."/>
        </authorList>
    </citation>
    <scope>NUCLEOTIDE SEQUENCE [LARGE SCALE GENOMIC DNA]</scope>
    <source>
        <strain evidence="2 3">NBRC 106429</strain>
    </source>
</reference>
<name>A0A512E2N4_9PROT</name>
<protein>
    <submittedName>
        <fullName evidence="2">Uncharacterized protein</fullName>
    </submittedName>
</protein>
<evidence type="ECO:0000313" key="3">
    <source>
        <dbReference type="Proteomes" id="UP000321523"/>
    </source>
</evidence>